<dbReference type="Proteomes" id="UP000510643">
    <property type="component" value="Plasmid p1681-tetX"/>
</dbReference>
<dbReference type="InterPro" id="IPR012337">
    <property type="entry name" value="RNaseH-like_sf"/>
</dbReference>
<dbReference type="PROSITE" id="PS50994">
    <property type="entry name" value="INTEGRASE"/>
    <property type="match status" value="1"/>
</dbReference>
<dbReference type="InterPro" id="IPR025246">
    <property type="entry name" value="IS30-like_HTH"/>
</dbReference>
<dbReference type="GO" id="GO:0004803">
    <property type="term" value="F:transposase activity"/>
    <property type="evidence" value="ECO:0007669"/>
    <property type="project" value="TreeGrafter"/>
</dbReference>
<dbReference type="PANTHER" id="PTHR10948">
    <property type="entry name" value="TRANSPOSASE"/>
    <property type="match status" value="1"/>
</dbReference>
<feature type="domain" description="Integrase catalytic" evidence="2">
    <location>
        <begin position="155"/>
        <end position="316"/>
    </location>
</feature>
<dbReference type="PANTHER" id="PTHR10948:SF23">
    <property type="entry name" value="TRANSPOSASE INSI FOR INSERTION SEQUENCE ELEMENT IS30A-RELATED"/>
    <property type="match status" value="1"/>
</dbReference>
<dbReference type="GO" id="GO:0015074">
    <property type="term" value="P:DNA integration"/>
    <property type="evidence" value="ECO:0007669"/>
    <property type="project" value="InterPro"/>
</dbReference>
<dbReference type="InterPro" id="IPR036397">
    <property type="entry name" value="RNaseH_sf"/>
</dbReference>
<dbReference type="GeneID" id="78403276"/>
<dbReference type="InterPro" id="IPR001584">
    <property type="entry name" value="Integrase_cat-core"/>
</dbReference>
<protein>
    <submittedName>
        <fullName evidence="4">IS30 family transposase</fullName>
    </submittedName>
</protein>
<organism evidence="4 5">
    <name type="scientific">Empedobacter falsenii</name>
    <dbReference type="NCBI Taxonomy" id="343874"/>
    <lineage>
        <taxon>Bacteria</taxon>
        <taxon>Pseudomonadati</taxon>
        <taxon>Bacteroidota</taxon>
        <taxon>Flavobacteriia</taxon>
        <taxon>Flavobacteriales</taxon>
        <taxon>Weeksellaceae</taxon>
        <taxon>Empedobacter</taxon>
    </lineage>
</organism>
<dbReference type="InterPro" id="IPR051917">
    <property type="entry name" value="Transposase-Integrase"/>
</dbReference>
<proteinExistence type="predicted"/>
<dbReference type="InterPro" id="IPR053392">
    <property type="entry name" value="Transposase_IS30-like"/>
</dbReference>
<dbReference type="GO" id="GO:0003676">
    <property type="term" value="F:nucleic acid binding"/>
    <property type="evidence" value="ECO:0007669"/>
    <property type="project" value="InterPro"/>
</dbReference>
<keyword evidence="1" id="KW-0233">DNA recombination</keyword>
<dbReference type="RefSeq" id="WP_180906896.1">
    <property type="nucleotide sequence ID" value="NZ_CP040909.1"/>
</dbReference>
<dbReference type="EMBL" id="JACALR010000012">
    <property type="protein sequence ID" value="MDM1552881.1"/>
    <property type="molecule type" value="Genomic_DNA"/>
</dbReference>
<sequence>MSHLTREQRYTICTMLQSGYPQCEIARVINKDKSVVSREIRRNADARSGEYKDDLAHRKYLKRQAYKAKARTFTPEVEAYVRDKLRLKYSPEQIAGVAKTNGDNCVSHERIYQFIWQDKRKKGTLYLDLRNRGRRYKKRSVIYDKRGTIPNRTDISLRPPEVELRERFGDLEIDLIIGKDHKGAILTINDRATGIARLRKLDGKDAEQLALVTIDCLEDWKPFLKTITSDNGKEFSCHQMVAGDLKIDFFFAKPYASWQRGSNENYNRLVRQYIPKKVDFNYVTHEYVNYVEQQINNRPRKRFGYLSPNQIFDGIWNLLEKSG</sequence>
<dbReference type="Gene3D" id="3.30.420.10">
    <property type="entry name" value="Ribonuclease H-like superfamily/Ribonuclease H"/>
    <property type="match status" value="1"/>
</dbReference>
<evidence type="ECO:0000313" key="4">
    <source>
        <dbReference type="EMBL" id="QLL59919.1"/>
    </source>
</evidence>
<reference evidence="3" key="2">
    <citation type="submission" date="2020-06" db="EMBL/GenBank/DDBJ databases">
        <authorList>
            <person name="Dong N."/>
        </authorList>
    </citation>
    <scope>NUCLEOTIDE SEQUENCE</scope>
    <source>
        <strain evidence="3">210</strain>
    </source>
</reference>
<name>A0A7H9DYV2_9FLAO</name>
<dbReference type="Pfam" id="PF13936">
    <property type="entry name" value="HTH_38"/>
    <property type="match status" value="1"/>
</dbReference>
<dbReference type="SUPFAM" id="SSF53098">
    <property type="entry name" value="Ribonuclease H-like"/>
    <property type="match status" value="1"/>
</dbReference>
<dbReference type="AlphaFoldDB" id="A0A7H9DYV2"/>
<evidence type="ECO:0000313" key="3">
    <source>
        <dbReference type="EMBL" id="MDM1552881.1"/>
    </source>
</evidence>
<evidence type="ECO:0000313" key="5">
    <source>
        <dbReference type="Proteomes" id="UP000510643"/>
    </source>
</evidence>
<geneLocation type="plasmid" evidence="4 5">
    <name>p1681-tetX</name>
</geneLocation>
<dbReference type="GO" id="GO:0006310">
    <property type="term" value="P:DNA recombination"/>
    <property type="evidence" value="ECO:0007669"/>
    <property type="project" value="UniProtKB-KW"/>
</dbReference>
<dbReference type="EMBL" id="CP040909">
    <property type="protein sequence ID" value="QLL59919.1"/>
    <property type="molecule type" value="Genomic_DNA"/>
</dbReference>
<gene>
    <name evidence="4" type="ORF">FH779_17440</name>
    <name evidence="3" type="ORF">HX095_16895</name>
</gene>
<reference evidence="3" key="3">
    <citation type="journal article" date="2022" name="Sci. Total Environ.">
        <title>Prevalence, transmission, and molecular epidemiology of tet(X)-positive bacteria among humans, animals, and environmental niches in China: An epidemiological, and genomic-based study.</title>
        <authorList>
            <person name="Dong N."/>
            <person name="Zeng Y."/>
            <person name="Cai C."/>
            <person name="Sun C."/>
            <person name="Lu J."/>
            <person name="Liu C."/>
            <person name="Zhou H."/>
            <person name="Sun Q."/>
            <person name="Shu L."/>
            <person name="Wang H."/>
            <person name="Wang Y."/>
            <person name="Wang S."/>
            <person name="Wu C."/>
            <person name="Chan E.W."/>
            <person name="Chen G."/>
            <person name="Shen Z."/>
            <person name="Chen S."/>
            <person name="Zhang R."/>
        </authorList>
    </citation>
    <scope>NUCLEOTIDE SEQUENCE</scope>
    <source>
        <strain evidence="3">210</strain>
    </source>
</reference>
<dbReference type="GO" id="GO:0032196">
    <property type="term" value="P:transposition"/>
    <property type="evidence" value="ECO:0007669"/>
    <property type="project" value="TreeGrafter"/>
</dbReference>
<accession>A0A7H9DYV2</accession>
<dbReference type="KEGG" id="efal:FH779_17440"/>
<evidence type="ECO:0000259" key="2">
    <source>
        <dbReference type="PROSITE" id="PS50994"/>
    </source>
</evidence>
<keyword evidence="5" id="KW-1185">Reference proteome</keyword>
<dbReference type="Proteomes" id="UP001173578">
    <property type="component" value="Unassembled WGS sequence"/>
</dbReference>
<evidence type="ECO:0000256" key="1">
    <source>
        <dbReference type="ARBA" id="ARBA00023172"/>
    </source>
</evidence>
<dbReference type="NCBIfam" id="NF033563">
    <property type="entry name" value="transpos_IS30"/>
    <property type="match status" value="1"/>
</dbReference>
<dbReference type="GO" id="GO:0005829">
    <property type="term" value="C:cytosol"/>
    <property type="evidence" value="ECO:0007669"/>
    <property type="project" value="TreeGrafter"/>
</dbReference>
<keyword evidence="4" id="KW-0614">Plasmid</keyword>
<reference evidence="4 5" key="1">
    <citation type="submission" date="2019-06" db="EMBL/GenBank/DDBJ databases">
        <title>Emergence of pandrug resistant Empedobacter falsenii in China.</title>
        <authorList>
            <person name="Dong N."/>
            <person name="Chen S."/>
            <person name="Zhang R."/>
        </authorList>
    </citation>
    <scope>NUCLEOTIDE SEQUENCE [LARGE SCALE GENOMIC DNA]</scope>
    <source>
        <strain evidence="4 5">1681-1</strain>
        <plasmid evidence="4 5">p1681-tetX</plasmid>
    </source>
</reference>